<dbReference type="Gene3D" id="3.30.70.2970">
    <property type="entry name" value="Protein of unknown function (DUF541), domain 2"/>
    <property type="match status" value="1"/>
</dbReference>
<organism evidence="1 2">
    <name type="scientific">Saccharopolyspora erythraea (strain ATCC 11635 / DSM 40517 / JCM 4748 / NBRC 13426 / NCIMB 8594 / NRRL 2338)</name>
    <dbReference type="NCBI Taxonomy" id="405948"/>
    <lineage>
        <taxon>Bacteria</taxon>
        <taxon>Bacillati</taxon>
        <taxon>Actinomycetota</taxon>
        <taxon>Actinomycetes</taxon>
        <taxon>Pseudonocardiales</taxon>
        <taxon>Pseudonocardiaceae</taxon>
        <taxon>Saccharopolyspora</taxon>
    </lineage>
</organism>
<evidence type="ECO:0000313" key="1">
    <source>
        <dbReference type="EMBL" id="CAM06463.1"/>
    </source>
</evidence>
<dbReference type="InterPro" id="IPR007497">
    <property type="entry name" value="SIMPL/DUF541"/>
</dbReference>
<dbReference type="EMBL" id="AM420293">
    <property type="protein sequence ID" value="CAM06463.1"/>
    <property type="molecule type" value="Genomic_DNA"/>
</dbReference>
<dbReference type="eggNOG" id="COG2968">
    <property type="taxonomic scope" value="Bacteria"/>
</dbReference>
<sequence>MINTTPWSRRSAWVAGMAEVVTNGNGQVLRTADRATLTVSFSASAQERRPAVDALADRVSGIEDLLSTVEVRSRNLTVHPTYEEGRQIGCQARQYYTLRVAGREELERLAGALLEAEPERLDGPRWELSDQADAAAEAQRRAVADARGRAEAYADALGRALGPLVRLVDGGAERRGPAAPAFGGAAAPGARSAADSVRALDLAPGQVSVTASCTVTWALD</sequence>
<dbReference type="GO" id="GO:0006974">
    <property type="term" value="P:DNA damage response"/>
    <property type="evidence" value="ECO:0007669"/>
    <property type="project" value="TreeGrafter"/>
</dbReference>
<protein>
    <submittedName>
        <fullName evidence="1">Uncharacterized protein</fullName>
    </submittedName>
</protein>
<dbReference type="HOGENOM" id="CLU_080344_4_2_11"/>
<dbReference type="Pfam" id="PF04402">
    <property type="entry name" value="SIMPL"/>
    <property type="match status" value="1"/>
</dbReference>
<reference evidence="1 2" key="1">
    <citation type="journal article" date="2007" name="Nat. Biotechnol.">
        <title>Complete genome sequence of the erythromycin-producing bacterium Saccharopolyspora erythraea NRRL23338.</title>
        <authorList>
            <person name="Oliynyk M."/>
            <person name="Samborskyy M."/>
            <person name="Lester J.B."/>
            <person name="Mironenko T."/>
            <person name="Scott N."/>
            <person name="Dickens S."/>
            <person name="Haydock S.F."/>
            <person name="Leadlay P.F."/>
        </authorList>
    </citation>
    <scope>NUCLEOTIDE SEQUENCE [LARGE SCALE GENOMIC DNA]</scope>
    <source>
        <strain evidence="2">ATCC 11635 / DSM 40517 / JCM 4748 / NBRC 13426 / NCIMB 8594 / NRRL 2338</strain>
    </source>
</reference>
<dbReference type="PANTHER" id="PTHR34387:SF1">
    <property type="entry name" value="PERIPLASMIC IMMUNOGENIC PROTEIN"/>
    <property type="match status" value="1"/>
</dbReference>
<name>A4FQY8_SACEN</name>
<dbReference type="KEGG" id="sen:SACE_7305"/>
<proteinExistence type="predicted"/>
<evidence type="ECO:0000313" key="2">
    <source>
        <dbReference type="Proteomes" id="UP000006728"/>
    </source>
</evidence>
<accession>A4FQY8</accession>
<dbReference type="AlphaFoldDB" id="A4FQY8"/>
<dbReference type="PANTHER" id="PTHR34387">
    <property type="entry name" value="SLR1258 PROTEIN"/>
    <property type="match status" value="1"/>
</dbReference>
<gene>
    <name evidence="1" type="ordered locus">SACE_7305</name>
</gene>
<dbReference type="STRING" id="405948.SACE_7305"/>
<keyword evidence="2" id="KW-1185">Reference proteome</keyword>
<dbReference type="Gene3D" id="3.30.110.170">
    <property type="entry name" value="Protein of unknown function (DUF541), domain 1"/>
    <property type="match status" value="1"/>
</dbReference>
<dbReference type="Proteomes" id="UP000006728">
    <property type="component" value="Chromosome"/>
</dbReference>
<dbReference type="InterPro" id="IPR052022">
    <property type="entry name" value="26kDa_periplasmic_antigen"/>
</dbReference>